<dbReference type="Pfam" id="PF22930">
    <property type="entry name" value="PDXDC1-like_cen"/>
    <property type="match status" value="1"/>
</dbReference>
<dbReference type="Gene3D" id="3.40.640.10">
    <property type="entry name" value="Type I PLP-dependent aspartate aminotransferase-like (Major domain)"/>
    <property type="match status" value="1"/>
</dbReference>
<feature type="domain" description="PDXDC1-like third" evidence="10">
    <location>
        <begin position="461"/>
        <end position="532"/>
    </location>
</feature>
<organism evidence="11 12">
    <name type="scientific">Brachionus plicatilis</name>
    <name type="common">Marine rotifer</name>
    <name type="synonym">Brachionus muelleri</name>
    <dbReference type="NCBI Taxonomy" id="10195"/>
    <lineage>
        <taxon>Eukaryota</taxon>
        <taxon>Metazoa</taxon>
        <taxon>Spiralia</taxon>
        <taxon>Gnathifera</taxon>
        <taxon>Rotifera</taxon>
        <taxon>Eurotatoria</taxon>
        <taxon>Monogononta</taxon>
        <taxon>Pseudotrocha</taxon>
        <taxon>Ploima</taxon>
        <taxon>Brachionidae</taxon>
        <taxon>Brachionus</taxon>
    </lineage>
</organism>
<evidence type="ECO:0000256" key="2">
    <source>
        <dbReference type="ARBA" id="ARBA00009533"/>
    </source>
</evidence>
<dbReference type="InterPro" id="IPR002129">
    <property type="entry name" value="PyrdxlP-dep_de-COase"/>
</dbReference>
<keyword evidence="12" id="KW-1185">Reference proteome</keyword>
<dbReference type="Proteomes" id="UP000276133">
    <property type="component" value="Unassembled WGS sequence"/>
</dbReference>
<dbReference type="InterPro" id="IPR015421">
    <property type="entry name" value="PyrdxlP-dep_Trfase_major"/>
</dbReference>
<evidence type="ECO:0000256" key="5">
    <source>
        <dbReference type="ARBA" id="ARBA00023239"/>
    </source>
</evidence>
<feature type="compositionally biased region" description="Acidic residues" evidence="8">
    <location>
        <begin position="654"/>
        <end position="666"/>
    </location>
</feature>
<dbReference type="STRING" id="10195.A0A3M7SN06"/>
<dbReference type="Pfam" id="PF22937">
    <property type="entry name" value="PDXDC1-like_cen2"/>
    <property type="match status" value="1"/>
</dbReference>
<dbReference type="GO" id="GO:0016831">
    <property type="term" value="F:carboxy-lyase activity"/>
    <property type="evidence" value="ECO:0007669"/>
    <property type="project" value="UniProtKB-KW"/>
</dbReference>
<evidence type="ECO:0000256" key="7">
    <source>
        <dbReference type="SAM" id="Coils"/>
    </source>
</evidence>
<feature type="domain" description="PDXDC1/PDXD2 second" evidence="9">
    <location>
        <begin position="268"/>
        <end position="398"/>
    </location>
</feature>
<dbReference type="GO" id="GO:0030170">
    <property type="term" value="F:pyridoxal phosphate binding"/>
    <property type="evidence" value="ECO:0007669"/>
    <property type="project" value="InterPro"/>
</dbReference>
<comment type="similarity">
    <text evidence="2">Belongs to the group II decarboxylase family.</text>
</comment>
<evidence type="ECO:0000256" key="8">
    <source>
        <dbReference type="SAM" id="MobiDB-lite"/>
    </source>
</evidence>
<evidence type="ECO:0000259" key="9">
    <source>
        <dbReference type="Pfam" id="PF22930"/>
    </source>
</evidence>
<dbReference type="InterPro" id="IPR055102">
    <property type="entry name" value="PDXDC1-like_3rd"/>
</dbReference>
<dbReference type="AlphaFoldDB" id="A0A3M7SN06"/>
<sequence>MLLNYKYNDYKKDGYESIKKKPLIYLSEASKYATTKYIETIAVQLGLPVNCFKILEVSKKLDDTFEKIDTKKFENELENDLSNNFIPMVLITSAGNHRSGHCDDLNEINRVCYKYKIWLHLDGFYLSTLALYSVPTAVQPIWSGDSVTLDLATWLGIPCLSYITIYRNVENSGTYIQPFYSYKTILQRSFPYWSILQAIGHEGVIERIRLSNEISNGFNEILERHKPYLKKLNFSNYAEGTQTSTSFNSLGDLFAKALSFLTFVDLNNPVTIFKFNPQFVDDRLFLKIDLNEPKQKRILSPHHQEFLNLIHENSEPKKKEVVYSEEIIEYTNSLTTWIFESINEKHNMEFELLDIENEGVCIRFCPIDHVNIYHTTQKDLNEFSKSFEQLMTITDASIRCRAKFNEEIKEYSNLISVKVADWAGVGAFRYIPVYLMHKINDFKQFYKNKSQNEIVLNEEGEKEILEKEIKEINDLNELIIRKLQSEDSAFSSGQAIDGFLAIKFGMIQDITSLKKLFDQVVMSSKEIEESSRFIETMSDLVRQGIEKANQDLRKETEQKIIQEGLLRQIPLVGGLFSWISPSPSVNNVGRTFNLQSGKILTTETIYKYHIQVEENNEDNNDSHSNKEEVNFDFERKLSSDTVQINDSNQISETSSEEQNNETEENSDNLINLK</sequence>
<dbReference type="PANTHER" id="PTHR42735:SF1">
    <property type="entry name" value="PYRIDOXAL-DEPENDENT DECARBOXYLASE DOMAIN-CONTAINING PROTEIN 1-RELATED"/>
    <property type="match status" value="1"/>
</dbReference>
<evidence type="ECO:0000259" key="10">
    <source>
        <dbReference type="Pfam" id="PF22937"/>
    </source>
</evidence>
<evidence type="ECO:0000256" key="6">
    <source>
        <dbReference type="ARBA" id="ARBA00047190"/>
    </source>
</evidence>
<dbReference type="OrthoDB" id="2161780at2759"/>
<name>A0A3M7SN06_BRAPC</name>
<keyword evidence="3" id="KW-0210">Decarboxylase</keyword>
<evidence type="ECO:0000313" key="12">
    <source>
        <dbReference type="Proteomes" id="UP000276133"/>
    </source>
</evidence>
<evidence type="ECO:0000256" key="1">
    <source>
        <dbReference type="ARBA" id="ARBA00001933"/>
    </source>
</evidence>
<dbReference type="EMBL" id="REGN01001097">
    <property type="protein sequence ID" value="RNA37075.1"/>
    <property type="molecule type" value="Genomic_DNA"/>
</dbReference>
<dbReference type="GO" id="GO:0019752">
    <property type="term" value="P:carboxylic acid metabolic process"/>
    <property type="evidence" value="ECO:0007669"/>
    <property type="project" value="InterPro"/>
</dbReference>
<protein>
    <recommendedName>
        <fullName evidence="6">Pyridoxal-dependent decarboxylase domain-containing protein 1</fullName>
    </recommendedName>
</protein>
<feature type="coiled-coil region" evidence="7">
    <location>
        <begin position="455"/>
        <end position="482"/>
    </location>
</feature>
<comment type="caution">
    <text evidence="11">The sequence shown here is derived from an EMBL/GenBank/DDBJ whole genome shotgun (WGS) entry which is preliminary data.</text>
</comment>
<dbReference type="InterPro" id="IPR055103">
    <property type="entry name" value="PDXDC1-like_2nd"/>
</dbReference>
<evidence type="ECO:0000256" key="4">
    <source>
        <dbReference type="ARBA" id="ARBA00022898"/>
    </source>
</evidence>
<proteinExistence type="inferred from homology"/>
<reference evidence="11 12" key="1">
    <citation type="journal article" date="2018" name="Sci. Rep.">
        <title>Genomic signatures of local adaptation to the degree of environmental predictability in rotifers.</title>
        <authorList>
            <person name="Franch-Gras L."/>
            <person name="Hahn C."/>
            <person name="Garcia-Roger E.M."/>
            <person name="Carmona M.J."/>
            <person name="Serra M."/>
            <person name="Gomez A."/>
        </authorList>
    </citation>
    <scope>NUCLEOTIDE SEQUENCE [LARGE SCALE GENOMIC DNA]</scope>
    <source>
        <strain evidence="11">HYR1</strain>
    </source>
</reference>
<keyword evidence="7" id="KW-0175">Coiled coil</keyword>
<evidence type="ECO:0000256" key="3">
    <source>
        <dbReference type="ARBA" id="ARBA00022793"/>
    </source>
</evidence>
<keyword evidence="5" id="KW-0456">Lyase</keyword>
<dbReference type="InterPro" id="IPR015424">
    <property type="entry name" value="PyrdxlP-dep_Trfase"/>
</dbReference>
<dbReference type="InterPro" id="IPR050477">
    <property type="entry name" value="GrpII_AminoAcid_Decarb"/>
</dbReference>
<keyword evidence="4" id="KW-0663">Pyridoxal phosphate</keyword>
<comment type="cofactor">
    <cofactor evidence="1">
        <name>pyridoxal 5'-phosphate</name>
        <dbReference type="ChEBI" id="CHEBI:597326"/>
    </cofactor>
</comment>
<evidence type="ECO:0000313" key="11">
    <source>
        <dbReference type="EMBL" id="RNA37075.1"/>
    </source>
</evidence>
<dbReference type="PANTHER" id="PTHR42735">
    <property type="match status" value="1"/>
</dbReference>
<dbReference type="SUPFAM" id="SSF53383">
    <property type="entry name" value="PLP-dependent transferases"/>
    <property type="match status" value="1"/>
</dbReference>
<dbReference type="Pfam" id="PF00282">
    <property type="entry name" value="Pyridoxal_deC"/>
    <property type="match status" value="1"/>
</dbReference>
<accession>A0A3M7SN06</accession>
<feature type="region of interest" description="Disordered" evidence="8">
    <location>
        <begin position="642"/>
        <end position="673"/>
    </location>
</feature>
<gene>
    <name evidence="11" type="ORF">BpHYR1_005817</name>
</gene>